<dbReference type="EMBL" id="JAAGMN010002113">
    <property type="protein sequence ID" value="NEE08943.1"/>
    <property type="molecule type" value="Genomic_DNA"/>
</dbReference>
<protein>
    <submittedName>
        <fullName evidence="3">DUF21 domain-containing protein</fullName>
    </submittedName>
</protein>
<dbReference type="InterPro" id="IPR051676">
    <property type="entry name" value="UPF0053_domain"/>
</dbReference>
<name>A0A6G3WU48_9ACTN</name>
<reference evidence="3" key="1">
    <citation type="submission" date="2020-01" db="EMBL/GenBank/DDBJ databases">
        <title>Insect and environment-associated Actinomycetes.</title>
        <authorList>
            <person name="Currrie C."/>
            <person name="Chevrette M."/>
            <person name="Carlson C."/>
            <person name="Stubbendieck R."/>
            <person name="Wendt-Pienkowski E."/>
        </authorList>
    </citation>
    <scope>NUCLEOTIDE SEQUENCE</scope>
    <source>
        <strain evidence="3">SID7499</strain>
    </source>
</reference>
<dbReference type="AlphaFoldDB" id="A0A6G3WU48"/>
<accession>A0A6G3WU48</accession>
<gene>
    <name evidence="3" type="ORF">G3M58_21120</name>
</gene>
<dbReference type="PANTHER" id="PTHR43099:SF6">
    <property type="entry name" value="UPF0053 PROTEIN RV1842C"/>
    <property type="match status" value="1"/>
</dbReference>
<keyword evidence="1" id="KW-1133">Transmembrane helix</keyword>
<dbReference type="PANTHER" id="PTHR43099">
    <property type="entry name" value="UPF0053 PROTEIN YRKA"/>
    <property type="match status" value="1"/>
</dbReference>
<sequence>PPAAASTLALVLGTAISTVVLMVVGELVPKNWAISSPLAVAKAVATPQRGFTALFRPFISHLNNTANRIVRRFGLEPTEELASARSPQELVALARHSAKEG</sequence>
<dbReference type="PROSITE" id="PS51846">
    <property type="entry name" value="CNNM"/>
    <property type="match status" value="1"/>
</dbReference>
<comment type="caution">
    <text evidence="3">The sequence shown here is derived from an EMBL/GenBank/DDBJ whole genome shotgun (WGS) entry which is preliminary data.</text>
</comment>
<evidence type="ECO:0000256" key="1">
    <source>
        <dbReference type="PROSITE-ProRule" id="PRU01193"/>
    </source>
</evidence>
<feature type="non-terminal residue" evidence="3">
    <location>
        <position position="1"/>
    </location>
</feature>
<feature type="domain" description="CNNM transmembrane" evidence="2">
    <location>
        <begin position="1"/>
        <end position="101"/>
    </location>
</feature>
<organism evidence="3">
    <name type="scientific">Streptomyces sp. SID7499</name>
    <dbReference type="NCBI Taxonomy" id="2706086"/>
    <lineage>
        <taxon>Bacteria</taxon>
        <taxon>Bacillati</taxon>
        <taxon>Actinomycetota</taxon>
        <taxon>Actinomycetes</taxon>
        <taxon>Kitasatosporales</taxon>
        <taxon>Streptomycetaceae</taxon>
        <taxon>Streptomyces</taxon>
    </lineage>
</organism>
<keyword evidence="1" id="KW-0812">Transmembrane</keyword>
<keyword evidence="1" id="KW-0472">Membrane</keyword>
<feature type="non-terminal residue" evidence="3">
    <location>
        <position position="101"/>
    </location>
</feature>
<evidence type="ECO:0000313" key="3">
    <source>
        <dbReference type="EMBL" id="NEE08943.1"/>
    </source>
</evidence>
<evidence type="ECO:0000259" key="2">
    <source>
        <dbReference type="PROSITE" id="PS51846"/>
    </source>
</evidence>
<dbReference type="Pfam" id="PF01595">
    <property type="entry name" value="CNNM"/>
    <property type="match status" value="1"/>
</dbReference>
<proteinExistence type="predicted"/>
<dbReference type="GO" id="GO:0016020">
    <property type="term" value="C:membrane"/>
    <property type="evidence" value="ECO:0007669"/>
    <property type="project" value="UniProtKB-UniRule"/>
</dbReference>
<dbReference type="InterPro" id="IPR002550">
    <property type="entry name" value="CNNM"/>
</dbReference>